<evidence type="ECO:0000313" key="7">
    <source>
        <dbReference type="EMBL" id="MDN7241601.1"/>
    </source>
</evidence>
<evidence type="ECO:0000313" key="8">
    <source>
        <dbReference type="Proteomes" id="UP001172055"/>
    </source>
</evidence>
<dbReference type="Gene3D" id="3.40.50.12580">
    <property type="match status" value="1"/>
</dbReference>
<evidence type="ECO:0000256" key="6">
    <source>
        <dbReference type="ARBA" id="ARBA00023136"/>
    </source>
</evidence>
<sequence>MVVYSNHVQLLAHSTDELNFFLLGSTQVFNIDLNQITINETFVIGECSLENQVLIKEEADHYNFIVYIKDGKVLIVRVGNEPNLDFQLNSHSYEIDFESFSEEVSFKQTSETSFSLFTRKGVYLFSIHDIVTHASREYIHPVDLGLTTTDNRYMVIGKAFYQKYYTFVLYDLFKKELLTRNILFEVNSNEAGLDYRLIHPELLEISSGTERAAFDFRKISTKGRQIFEFYELEAHRNLHLLGILSINGETYYLHNKTNGVFMTRGNAARVTGYRSNMKLRFFGKHLYIFGRSTHYAYKANEKYDYLYIEEQDKPISQFIRPLKVRLFRRYGYFKIPVAALKENQGDSMKLFLGNKATPMHTLKLKQGRRKPKMMAFKKTDGQAAVITASSFNNVSFAVTSETEGLKFSRRLAKKASDFKKSKIVMRIIRLFFEIMGRMPRKQKLVIFESFHAKQYSDSPRAIYEYMKEHHPEYQLLWSINGQVEKLFKDFQVPYVRRFTFRWFLTFPRAKYWVNNVRLPAWMPKPQDTIFVQTWHGTPLKKLGIDIEAIHMPGTKTSTYKKNFVIESSKWDFLVSPNAYSTEIFKRAFHFKGKVIESGYPRNDVLSNTSPNMISAIKKKLGIPENKKIMLYAPTWRDNEFYQKGKYKFQFQFNLDNWKKEFGDEWVLLSRMHYLVAENFDFSSHTGTVYDVSAYPDIRDLYLVSDMMITDYSSVFFDYAILNRPIIFFMYDLEKYRNELRGFYINMEEDAPGPIVQTESELFRAMQELMHVDVQLNPNFIAFRNKFASLEDGNATKRVVQTFLE</sequence>
<evidence type="ECO:0000256" key="5">
    <source>
        <dbReference type="ARBA" id="ARBA00022944"/>
    </source>
</evidence>
<dbReference type="RefSeq" id="WP_301723186.1">
    <property type="nucleotide sequence ID" value="NZ_JAUJWV010000001.1"/>
</dbReference>
<dbReference type="Gene3D" id="3.40.50.11820">
    <property type="match status" value="1"/>
</dbReference>
<keyword evidence="4" id="KW-0808">Transferase</keyword>
<keyword evidence="8" id="KW-1185">Reference proteome</keyword>
<dbReference type="Pfam" id="PF04464">
    <property type="entry name" value="Glyphos_transf"/>
    <property type="match status" value="1"/>
</dbReference>
<dbReference type="PANTHER" id="PTHR37316:SF3">
    <property type="entry name" value="TEICHOIC ACID GLYCEROL-PHOSPHATE TRANSFERASE"/>
    <property type="match status" value="1"/>
</dbReference>
<proteinExistence type="inferred from homology"/>
<dbReference type="InterPro" id="IPR043149">
    <property type="entry name" value="TagF_N"/>
</dbReference>
<evidence type="ECO:0000256" key="3">
    <source>
        <dbReference type="ARBA" id="ARBA00022475"/>
    </source>
</evidence>
<keyword evidence="3" id="KW-1003">Cell membrane</keyword>
<evidence type="ECO:0000256" key="4">
    <source>
        <dbReference type="ARBA" id="ARBA00022679"/>
    </source>
</evidence>
<comment type="subcellular location">
    <subcellularLocation>
        <location evidence="1">Cell membrane</location>
        <topology evidence="1">Peripheral membrane protein</topology>
    </subcellularLocation>
</comment>
<organism evidence="7 8">
    <name type="scientific">Planococcus shixiaomingii</name>
    <dbReference type="NCBI Taxonomy" id="3058393"/>
    <lineage>
        <taxon>Bacteria</taxon>
        <taxon>Bacillati</taxon>
        <taxon>Bacillota</taxon>
        <taxon>Bacilli</taxon>
        <taxon>Bacillales</taxon>
        <taxon>Caryophanaceae</taxon>
        <taxon>Planococcus</taxon>
    </lineage>
</organism>
<evidence type="ECO:0000256" key="2">
    <source>
        <dbReference type="ARBA" id="ARBA00010488"/>
    </source>
</evidence>
<keyword evidence="5" id="KW-0777">Teichoic acid biosynthesis</keyword>
<reference evidence="7 8" key="1">
    <citation type="submission" date="2023-06" db="EMBL/GenBank/DDBJ databases">
        <title>Novel species in genus Planococcus.</title>
        <authorList>
            <person name="Ning S."/>
        </authorList>
    </citation>
    <scope>NUCLEOTIDE SEQUENCE [LARGE SCALE GENOMIC DNA]</scope>
    <source>
        <strain evidence="7 8">N028</strain>
    </source>
</reference>
<name>A0ABT8N139_9BACL</name>
<comment type="caution">
    <text evidence="7">The sequence shown here is derived from an EMBL/GenBank/DDBJ whole genome shotgun (WGS) entry which is preliminary data.</text>
</comment>
<accession>A0ABT8N139</accession>
<protein>
    <submittedName>
        <fullName evidence="7">CDP-glycerol glycerophosphotransferase family protein</fullName>
    </submittedName>
</protein>
<dbReference type="PANTHER" id="PTHR37316">
    <property type="entry name" value="TEICHOIC ACID GLYCEROL-PHOSPHATE PRIMASE"/>
    <property type="match status" value="1"/>
</dbReference>
<dbReference type="InterPro" id="IPR051612">
    <property type="entry name" value="Teichoic_Acid_Biosynth"/>
</dbReference>
<keyword evidence="6" id="KW-0472">Membrane</keyword>
<dbReference type="InterPro" id="IPR043148">
    <property type="entry name" value="TagF_C"/>
</dbReference>
<dbReference type="SUPFAM" id="SSF53756">
    <property type="entry name" value="UDP-Glycosyltransferase/glycogen phosphorylase"/>
    <property type="match status" value="1"/>
</dbReference>
<dbReference type="InterPro" id="IPR007554">
    <property type="entry name" value="Glycerophosphate_synth"/>
</dbReference>
<gene>
    <name evidence="7" type="ORF">QWY14_07340</name>
</gene>
<evidence type="ECO:0000256" key="1">
    <source>
        <dbReference type="ARBA" id="ARBA00004202"/>
    </source>
</evidence>
<comment type="similarity">
    <text evidence="2">Belongs to the CDP-glycerol glycerophosphotransferase family.</text>
</comment>
<dbReference type="EMBL" id="JAUJWV010000001">
    <property type="protein sequence ID" value="MDN7241601.1"/>
    <property type="molecule type" value="Genomic_DNA"/>
</dbReference>
<dbReference type="Proteomes" id="UP001172055">
    <property type="component" value="Unassembled WGS sequence"/>
</dbReference>